<organism evidence="9 10">
    <name type="scientific">Pisolithus microcarpus 441</name>
    <dbReference type="NCBI Taxonomy" id="765257"/>
    <lineage>
        <taxon>Eukaryota</taxon>
        <taxon>Fungi</taxon>
        <taxon>Dikarya</taxon>
        <taxon>Basidiomycota</taxon>
        <taxon>Agaricomycotina</taxon>
        <taxon>Agaricomycetes</taxon>
        <taxon>Agaricomycetidae</taxon>
        <taxon>Boletales</taxon>
        <taxon>Sclerodermatineae</taxon>
        <taxon>Pisolithaceae</taxon>
        <taxon>Pisolithus</taxon>
    </lineage>
</organism>
<dbReference type="InterPro" id="IPR051629">
    <property type="entry name" value="Sulfite_efflux_TDT"/>
</dbReference>
<feature type="transmembrane region" description="Helical" evidence="8">
    <location>
        <begin position="21"/>
        <end position="43"/>
    </location>
</feature>
<sequence>MFHEHCKKKQVAYENANRHFTPAWFTVTMGTGSIAVICHNFPYNTQSPFATYLALAFFFLDLALFVLFTAISVARYTLYPKIWHRMIHHPVQCLYLGTFPMGAATLLTVAISALRETFDLGRPLVYTVWALWWVDVVISLSCFCGTLHMMKGFQKHSLESMTLRWLLPVVTLIVVSSAGGVIAPVIAAYSPGGALITLTFCVCMVAVALPVVMMMLTIYLLRCMIYGYPRGSLILSSLFPLGPFGQAAYAILLIGSGLRSMLPASFGDTQGLFQSATTPVIVEAVCVMIALVLWAIETMWLVFALLAVMHAIQSEGRFSFELSFWGLIFPNGVYANITIMLGSTFSSNFFRVCGSAYAIATLLLWLCVFVQTARVLPSGRLFDSSPGEVEVAEENVSSTISIDADKS</sequence>
<keyword evidence="3" id="KW-0813">Transport</keyword>
<reference evidence="10" key="2">
    <citation type="submission" date="2015-01" db="EMBL/GenBank/DDBJ databases">
        <title>Evolutionary Origins and Diversification of the Mycorrhizal Mutualists.</title>
        <authorList>
            <consortium name="DOE Joint Genome Institute"/>
            <consortium name="Mycorrhizal Genomics Consortium"/>
            <person name="Kohler A."/>
            <person name="Kuo A."/>
            <person name="Nagy L.G."/>
            <person name="Floudas D."/>
            <person name="Copeland A."/>
            <person name="Barry K.W."/>
            <person name="Cichocki N."/>
            <person name="Veneault-Fourrey C."/>
            <person name="LaButti K."/>
            <person name="Lindquist E.A."/>
            <person name="Lipzen A."/>
            <person name="Lundell T."/>
            <person name="Morin E."/>
            <person name="Murat C."/>
            <person name="Riley R."/>
            <person name="Ohm R."/>
            <person name="Sun H."/>
            <person name="Tunlid A."/>
            <person name="Henrissat B."/>
            <person name="Grigoriev I.V."/>
            <person name="Hibbett D.S."/>
            <person name="Martin F."/>
        </authorList>
    </citation>
    <scope>NUCLEOTIDE SEQUENCE [LARGE SCALE GENOMIC DNA]</scope>
    <source>
        <strain evidence="10">441</strain>
    </source>
</reference>
<evidence type="ECO:0000256" key="6">
    <source>
        <dbReference type="ARBA" id="ARBA00022989"/>
    </source>
</evidence>
<dbReference type="InterPro" id="IPR004695">
    <property type="entry name" value="SLAC1/Mae1/Ssu1/TehA"/>
</dbReference>
<evidence type="ECO:0000256" key="8">
    <source>
        <dbReference type="SAM" id="Phobius"/>
    </source>
</evidence>
<evidence type="ECO:0000256" key="2">
    <source>
        <dbReference type="ARBA" id="ARBA00008566"/>
    </source>
</evidence>
<dbReference type="GO" id="GO:0005886">
    <property type="term" value="C:plasma membrane"/>
    <property type="evidence" value="ECO:0007669"/>
    <property type="project" value="UniProtKB-SubCell"/>
</dbReference>
<name>A0A0C9ZPP2_9AGAM</name>
<dbReference type="PANTHER" id="PTHR31686">
    <property type="match status" value="1"/>
</dbReference>
<dbReference type="CDD" id="cd09318">
    <property type="entry name" value="TDT_SSU1"/>
    <property type="match status" value="1"/>
</dbReference>
<reference evidence="9 10" key="1">
    <citation type="submission" date="2014-04" db="EMBL/GenBank/DDBJ databases">
        <authorList>
            <consortium name="DOE Joint Genome Institute"/>
            <person name="Kuo A."/>
            <person name="Kohler A."/>
            <person name="Costa M.D."/>
            <person name="Nagy L.G."/>
            <person name="Floudas D."/>
            <person name="Copeland A."/>
            <person name="Barry K.W."/>
            <person name="Cichocki N."/>
            <person name="Veneault-Fourrey C."/>
            <person name="LaButti K."/>
            <person name="Lindquist E.A."/>
            <person name="Lipzen A."/>
            <person name="Lundell T."/>
            <person name="Morin E."/>
            <person name="Murat C."/>
            <person name="Sun H."/>
            <person name="Tunlid A."/>
            <person name="Henrissat B."/>
            <person name="Grigoriev I.V."/>
            <person name="Hibbett D.S."/>
            <person name="Martin F."/>
            <person name="Nordberg H.P."/>
            <person name="Cantor M.N."/>
            <person name="Hua S.X."/>
        </authorList>
    </citation>
    <scope>NUCLEOTIDE SEQUENCE [LARGE SCALE GENOMIC DNA]</scope>
    <source>
        <strain evidence="9 10">441</strain>
    </source>
</reference>
<comment type="similarity">
    <text evidence="2">Belongs to the tellurite-resistance/dicarboxylate transporter (TDT) family.</text>
</comment>
<dbReference type="OrthoDB" id="1099at2759"/>
<feature type="transmembrane region" description="Helical" evidence="8">
    <location>
        <begin position="349"/>
        <end position="370"/>
    </location>
</feature>
<accession>A0A0C9ZPP2</accession>
<protein>
    <submittedName>
        <fullName evidence="9">Unplaced genomic scaffold scaffold_10, whole genome shotgun sequence</fullName>
    </submittedName>
</protein>
<dbReference type="GO" id="GO:0000319">
    <property type="term" value="F:sulfite transmembrane transporter activity"/>
    <property type="evidence" value="ECO:0007669"/>
    <property type="project" value="TreeGrafter"/>
</dbReference>
<feature type="transmembrane region" description="Helical" evidence="8">
    <location>
        <begin position="278"/>
        <end position="306"/>
    </location>
</feature>
<keyword evidence="5 8" id="KW-0812">Transmembrane</keyword>
<comment type="subcellular location">
    <subcellularLocation>
        <location evidence="1">Cell membrane</location>
        <topology evidence="1">Multi-pass membrane protein</topology>
    </subcellularLocation>
</comment>
<evidence type="ECO:0000256" key="4">
    <source>
        <dbReference type="ARBA" id="ARBA00022475"/>
    </source>
</evidence>
<evidence type="ECO:0000256" key="1">
    <source>
        <dbReference type="ARBA" id="ARBA00004651"/>
    </source>
</evidence>
<feature type="transmembrane region" description="Helical" evidence="8">
    <location>
        <begin position="195"/>
        <end position="221"/>
    </location>
</feature>
<dbReference type="Gene3D" id="1.50.10.150">
    <property type="entry name" value="Voltage-dependent anion channel"/>
    <property type="match status" value="1"/>
</dbReference>
<keyword evidence="6 8" id="KW-1133">Transmembrane helix</keyword>
<gene>
    <name evidence="9" type="ORF">PISMIDRAFT_27831</name>
</gene>
<evidence type="ECO:0000256" key="7">
    <source>
        <dbReference type="ARBA" id="ARBA00023136"/>
    </source>
</evidence>
<feature type="transmembrane region" description="Helical" evidence="8">
    <location>
        <begin position="165"/>
        <end position="189"/>
    </location>
</feature>
<feature type="transmembrane region" description="Helical" evidence="8">
    <location>
        <begin position="94"/>
        <end position="114"/>
    </location>
</feature>
<keyword evidence="10" id="KW-1185">Reference proteome</keyword>
<evidence type="ECO:0000256" key="3">
    <source>
        <dbReference type="ARBA" id="ARBA00022448"/>
    </source>
</evidence>
<dbReference type="EMBL" id="KN833694">
    <property type="protein sequence ID" value="KIK27994.1"/>
    <property type="molecule type" value="Genomic_DNA"/>
</dbReference>
<feature type="transmembrane region" description="Helical" evidence="8">
    <location>
        <begin position="233"/>
        <end position="258"/>
    </location>
</feature>
<dbReference type="InterPro" id="IPR038665">
    <property type="entry name" value="Voltage-dep_anion_channel_sf"/>
</dbReference>
<evidence type="ECO:0000256" key="5">
    <source>
        <dbReference type="ARBA" id="ARBA00022692"/>
    </source>
</evidence>
<evidence type="ECO:0000313" key="9">
    <source>
        <dbReference type="EMBL" id="KIK27994.1"/>
    </source>
</evidence>
<dbReference type="HOGENOM" id="CLU_030057_6_1_1"/>
<dbReference type="Proteomes" id="UP000054018">
    <property type="component" value="Unassembled WGS sequence"/>
</dbReference>
<dbReference type="PANTHER" id="PTHR31686:SF3">
    <property type="entry name" value="ACID TRANSPORT PROTEIN, PUTATIVE (AFU_ORTHOLOGUE AFUA_4G09410)-RELATED"/>
    <property type="match status" value="1"/>
</dbReference>
<feature type="transmembrane region" description="Helical" evidence="8">
    <location>
        <begin position="318"/>
        <end position="337"/>
    </location>
</feature>
<proteinExistence type="inferred from homology"/>
<feature type="transmembrane region" description="Helical" evidence="8">
    <location>
        <begin position="49"/>
        <end position="73"/>
    </location>
</feature>
<evidence type="ECO:0000313" key="10">
    <source>
        <dbReference type="Proteomes" id="UP000054018"/>
    </source>
</evidence>
<keyword evidence="7 8" id="KW-0472">Membrane</keyword>
<dbReference type="AlphaFoldDB" id="A0A0C9ZPP2"/>
<keyword evidence="4" id="KW-1003">Cell membrane</keyword>
<feature type="transmembrane region" description="Helical" evidence="8">
    <location>
        <begin position="126"/>
        <end position="144"/>
    </location>
</feature>
<dbReference type="Pfam" id="PF03595">
    <property type="entry name" value="SLAC1"/>
    <property type="match status" value="1"/>
</dbReference>